<accession>A0A9Q1BHJ5</accession>
<dbReference type="OrthoDB" id="415411at2759"/>
<dbReference type="GO" id="GO:0016787">
    <property type="term" value="F:hydrolase activity"/>
    <property type="evidence" value="ECO:0007669"/>
    <property type="project" value="UniProtKB-ARBA"/>
</dbReference>
<keyword evidence="1" id="KW-0732">Signal</keyword>
<dbReference type="Gene3D" id="3.40.720.10">
    <property type="entry name" value="Alkaline Phosphatase, subunit A"/>
    <property type="match status" value="1"/>
</dbReference>
<evidence type="ECO:0000313" key="3">
    <source>
        <dbReference type="Proteomes" id="UP001152320"/>
    </source>
</evidence>
<organism evidence="2 3">
    <name type="scientific">Holothuria leucospilota</name>
    <name type="common">Black long sea cucumber</name>
    <name type="synonym">Mertensiothuria leucospilota</name>
    <dbReference type="NCBI Taxonomy" id="206669"/>
    <lineage>
        <taxon>Eukaryota</taxon>
        <taxon>Metazoa</taxon>
        <taxon>Echinodermata</taxon>
        <taxon>Eleutherozoa</taxon>
        <taxon>Echinozoa</taxon>
        <taxon>Holothuroidea</taxon>
        <taxon>Aspidochirotacea</taxon>
        <taxon>Aspidochirotida</taxon>
        <taxon>Holothuriidae</taxon>
        <taxon>Holothuria</taxon>
    </lineage>
</organism>
<dbReference type="InterPro" id="IPR017850">
    <property type="entry name" value="Alkaline_phosphatase_core_sf"/>
</dbReference>
<sequence length="470" mass="53210">MLPGCFSCTLLVICVWTATSAGEHMKGSLLLVVGMDSFRWDFLNRAQTPNFDYIIENGVRAQHLVNVFPTKSAPNWYTILTGLYPESHGLVNNHVYEPKIDPDKPIIAIVSQSEDPILWGNAEPIWIINQRQGGVSGVLNFPFAMTVSYNGMVANFTTNTYINDTTNEERVDMIVELFASGAINFGMIYYHEVDHACHKYGPESPEVDGVIEEMDAVVGYLVKKLKESNLYDVINIMFVADHGQRKMYPKQTVFLNEYIDPSLYLGFQDNPVYSIFPHNVSQTQDIVNNLTRANNLTVCTKDTIPEKYHYRNNDRIPPILLVADKGWNVAQNKSEEPYWEKTIGEHGYGNDDPKMWPFFVARGPAFKKGHTHAEPFNTVDLYSIMCHIMKLEPAPHNGSLENVKHVLADYKTPEQPSVLRGIIDLFIIGVVIETCILLATCSKLHRYKVQVKKMKRSAIEEEGLLDSPES</sequence>
<dbReference type="AlphaFoldDB" id="A0A9Q1BHJ5"/>
<name>A0A9Q1BHJ5_HOLLE</name>
<keyword evidence="3" id="KW-1185">Reference proteome</keyword>
<evidence type="ECO:0000256" key="1">
    <source>
        <dbReference type="SAM" id="SignalP"/>
    </source>
</evidence>
<feature type="chain" id="PRO_5040390678" evidence="1">
    <location>
        <begin position="22"/>
        <end position="470"/>
    </location>
</feature>
<feature type="signal peptide" evidence="1">
    <location>
        <begin position="1"/>
        <end position="21"/>
    </location>
</feature>
<dbReference type="Proteomes" id="UP001152320">
    <property type="component" value="Chromosome 16"/>
</dbReference>
<dbReference type="Gene3D" id="3.30.1360.180">
    <property type="match status" value="1"/>
</dbReference>
<comment type="caution">
    <text evidence="2">The sequence shown here is derived from an EMBL/GenBank/DDBJ whole genome shotgun (WGS) entry which is preliminary data.</text>
</comment>
<proteinExistence type="predicted"/>
<dbReference type="Pfam" id="PF01663">
    <property type="entry name" value="Phosphodiest"/>
    <property type="match status" value="1"/>
</dbReference>
<dbReference type="SUPFAM" id="SSF53649">
    <property type="entry name" value="Alkaline phosphatase-like"/>
    <property type="match status" value="1"/>
</dbReference>
<dbReference type="EMBL" id="JAIZAY010000016">
    <property type="protein sequence ID" value="KAJ8026885.1"/>
    <property type="molecule type" value="Genomic_DNA"/>
</dbReference>
<evidence type="ECO:0000313" key="2">
    <source>
        <dbReference type="EMBL" id="KAJ8026885.1"/>
    </source>
</evidence>
<dbReference type="InterPro" id="IPR002591">
    <property type="entry name" value="Phosphodiest/P_Trfase"/>
</dbReference>
<protein>
    <submittedName>
        <fullName evidence="2">Ectonucleotide pyrophosphatase/phosphodiesterase family member 5</fullName>
    </submittedName>
</protein>
<reference evidence="2" key="1">
    <citation type="submission" date="2021-10" db="EMBL/GenBank/DDBJ databases">
        <title>Tropical sea cucumber genome reveals ecological adaptation and Cuvierian tubules defense mechanism.</title>
        <authorList>
            <person name="Chen T."/>
        </authorList>
    </citation>
    <scope>NUCLEOTIDE SEQUENCE</scope>
    <source>
        <strain evidence="2">Nanhai2018</strain>
        <tissue evidence="2">Muscle</tissue>
    </source>
</reference>
<dbReference type="CDD" id="cd16018">
    <property type="entry name" value="Enpp"/>
    <property type="match status" value="1"/>
</dbReference>
<gene>
    <name evidence="2" type="ORF">HOLleu_31845</name>
</gene>
<dbReference type="PANTHER" id="PTHR10151:SF120">
    <property type="entry name" value="BIS(5'-ADENOSYL)-TRIPHOSPHATASE"/>
    <property type="match status" value="1"/>
</dbReference>
<dbReference type="PANTHER" id="PTHR10151">
    <property type="entry name" value="ECTONUCLEOTIDE PYROPHOSPHATASE/PHOSPHODIESTERASE"/>
    <property type="match status" value="1"/>
</dbReference>